<sequence>MSVIKYFFICFLSISLNVHAQTKKAENTLLWEISGKDLKKPSYLFGTYHLIGKDFVDTMKVVNEKLKSVDAVVGEIVMNDSVAIKLSNYFTMKGNTLDHLLSKDEYKKVEDFFKEKMPNFNLKGLNNYKPVMISMFITLFNASEKGLPEKGLDDSFQIFAKENNKKIIGLETAEFQGELLFNTDLEKQKKALLKAIKENDKNKLKVKELYQYYIAQDMEKLNEFFKEEDEDSKEFMTDLLKNRNNRWLDKLPQLMRANSLFIAVGAGHLLGDEGLIKGLQNLGYDVKPIATN</sequence>
<dbReference type="InterPro" id="IPR002816">
    <property type="entry name" value="TraB/PrgY/GumN_fam"/>
</dbReference>
<name>A0ABX2DEZ4_9SPHI</name>
<feature type="signal peptide" evidence="1">
    <location>
        <begin position="1"/>
        <end position="20"/>
    </location>
</feature>
<protein>
    <submittedName>
        <fullName evidence="2">TraB/GumN family protein</fullName>
    </submittedName>
</protein>
<dbReference type="Pfam" id="PF01963">
    <property type="entry name" value="TraB_PrgY_gumN"/>
    <property type="match status" value="1"/>
</dbReference>
<dbReference type="RefSeq" id="WP_173271371.1">
    <property type="nucleotide sequence ID" value="NZ_JABMKV010000002.1"/>
</dbReference>
<keyword evidence="3" id="KW-1185">Reference proteome</keyword>
<keyword evidence="1" id="KW-0732">Signal</keyword>
<organism evidence="2 3">
    <name type="scientific">Pedobacter boryungensis</name>
    <dbReference type="NCBI Taxonomy" id="869962"/>
    <lineage>
        <taxon>Bacteria</taxon>
        <taxon>Pseudomonadati</taxon>
        <taxon>Bacteroidota</taxon>
        <taxon>Sphingobacteriia</taxon>
        <taxon>Sphingobacteriales</taxon>
        <taxon>Sphingobacteriaceae</taxon>
        <taxon>Pedobacter</taxon>
    </lineage>
</organism>
<accession>A0ABX2DEZ4</accession>
<gene>
    <name evidence="2" type="ORF">HQN85_08945</name>
</gene>
<evidence type="ECO:0000256" key="1">
    <source>
        <dbReference type="SAM" id="SignalP"/>
    </source>
</evidence>
<dbReference type="EMBL" id="JABMKV010000002">
    <property type="protein sequence ID" value="NQX31851.1"/>
    <property type="molecule type" value="Genomic_DNA"/>
</dbReference>
<proteinExistence type="predicted"/>
<evidence type="ECO:0000313" key="2">
    <source>
        <dbReference type="EMBL" id="NQX31851.1"/>
    </source>
</evidence>
<dbReference type="PANTHER" id="PTHR40590:SF1">
    <property type="entry name" value="CYTOPLASMIC PROTEIN"/>
    <property type="match status" value="1"/>
</dbReference>
<feature type="chain" id="PRO_5047465682" evidence="1">
    <location>
        <begin position="21"/>
        <end position="292"/>
    </location>
</feature>
<dbReference type="Proteomes" id="UP000762110">
    <property type="component" value="Unassembled WGS sequence"/>
</dbReference>
<evidence type="ECO:0000313" key="3">
    <source>
        <dbReference type="Proteomes" id="UP000762110"/>
    </source>
</evidence>
<dbReference type="CDD" id="cd14789">
    <property type="entry name" value="Tiki"/>
    <property type="match status" value="1"/>
</dbReference>
<dbReference type="InterPro" id="IPR047111">
    <property type="entry name" value="YbaP-like"/>
</dbReference>
<comment type="caution">
    <text evidence="2">The sequence shown here is derived from an EMBL/GenBank/DDBJ whole genome shotgun (WGS) entry which is preliminary data.</text>
</comment>
<dbReference type="PANTHER" id="PTHR40590">
    <property type="entry name" value="CYTOPLASMIC PROTEIN-RELATED"/>
    <property type="match status" value="1"/>
</dbReference>
<reference evidence="2 3" key="1">
    <citation type="submission" date="2020-05" db="EMBL/GenBank/DDBJ databases">
        <title>Description of Pedobacter foliorum sp. nov.</title>
        <authorList>
            <person name="Qi S."/>
            <person name="Carlier A."/>
            <person name="Cnockaert M."/>
            <person name="Vandamme P."/>
        </authorList>
    </citation>
    <scope>NUCLEOTIDE SEQUENCE [LARGE SCALE GENOMIC DNA]</scope>
    <source>
        <strain evidence="2 3">LMG 31300</strain>
    </source>
</reference>